<dbReference type="Gene3D" id="3.40.50.720">
    <property type="entry name" value="NAD(P)-binding Rossmann-like Domain"/>
    <property type="match status" value="1"/>
</dbReference>
<dbReference type="InterPro" id="IPR013149">
    <property type="entry name" value="ADH-like_C"/>
</dbReference>
<dbReference type="InterPro" id="IPR011032">
    <property type="entry name" value="GroES-like_sf"/>
</dbReference>
<proteinExistence type="predicted"/>
<protein>
    <submittedName>
        <fullName evidence="2">Zinc-type alcohol dehydrogenase-like protein</fullName>
    </submittedName>
</protein>
<dbReference type="SUPFAM" id="SSF50129">
    <property type="entry name" value="GroES-like"/>
    <property type="match status" value="1"/>
</dbReference>
<name>A0A1Q5UB26_9EURO</name>
<dbReference type="PANTHER" id="PTHR45033">
    <property type="match status" value="1"/>
</dbReference>
<dbReference type="SUPFAM" id="SSF51735">
    <property type="entry name" value="NAD(P)-binding Rossmann-fold domains"/>
    <property type="match status" value="1"/>
</dbReference>
<dbReference type="Pfam" id="PF00107">
    <property type="entry name" value="ADH_zinc_N"/>
    <property type="match status" value="1"/>
</dbReference>
<dbReference type="STRING" id="1316194.A0A1Q5UB26"/>
<feature type="domain" description="Alcohol dehydrogenase-like C-terminal" evidence="1">
    <location>
        <begin position="114"/>
        <end position="218"/>
    </location>
</feature>
<dbReference type="Proteomes" id="UP000186955">
    <property type="component" value="Unassembled WGS sequence"/>
</dbReference>
<evidence type="ECO:0000313" key="3">
    <source>
        <dbReference type="Proteomes" id="UP000186955"/>
    </source>
</evidence>
<evidence type="ECO:0000259" key="1">
    <source>
        <dbReference type="Pfam" id="PF00107"/>
    </source>
</evidence>
<dbReference type="AlphaFoldDB" id="A0A1Q5UB26"/>
<comment type="caution">
    <text evidence="2">The sequence shown here is derived from an EMBL/GenBank/DDBJ whole genome shotgun (WGS) entry which is preliminary data.</text>
</comment>
<accession>A0A1Q5UB26</accession>
<dbReference type="EMBL" id="MNBE01000474">
    <property type="protein sequence ID" value="OKP09670.1"/>
    <property type="molecule type" value="Genomic_DNA"/>
</dbReference>
<dbReference type="InterPro" id="IPR052711">
    <property type="entry name" value="Zinc_ADH-like"/>
</dbReference>
<sequence>MKGAPSSPVLSPQPSMPLYVVIRTMVASKRRQYRQRWKLVASSTKWYLCNEAAGEIIAVGEKVKALAIGDMVGPIIDTEYISVREVGQSWLAADEDGVMTDHIVFDEAVLCTGGVSMFALKLARNAGLRVVLSSSSDKKLQQMKEKFLSPPILAVNYAKNPDWHNEVLELTGGMGVDIVVENGGTSSLVKSMKCTRRGGIVSQVGYLAKQDPMELAELCRPLLTGQ</sequence>
<evidence type="ECO:0000313" key="2">
    <source>
        <dbReference type="EMBL" id="OKP09670.1"/>
    </source>
</evidence>
<organism evidence="2 3">
    <name type="scientific">Penicillium subrubescens</name>
    <dbReference type="NCBI Taxonomy" id="1316194"/>
    <lineage>
        <taxon>Eukaryota</taxon>
        <taxon>Fungi</taxon>
        <taxon>Dikarya</taxon>
        <taxon>Ascomycota</taxon>
        <taxon>Pezizomycotina</taxon>
        <taxon>Eurotiomycetes</taxon>
        <taxon>Eurotiomycetidae</taxon>
        <taxon>Eurotiales</taxon>
        <taxon>Aspergillaceae</taxon>
        <taxon>Penicillium</taxon>
    </lineage>
</organism>
<keyword evidence="3" id="KW-1185">Reference proteome</keyword>
<gene>
    <name evidence="2" type="ORF">PENSUB_4941</name>
</gene>
<reference evidence="2 3" key="1">
    <citation type="submission" date="2016-10" db="EMBL/GenBank/DDBJ databases">
        <title>Genome sequence of the ascomycete fungus Penicillium subrubescens.</title>
        <authorList>
            <person name="De Vries R.P."/>
            <person name="Peng M."/>
            <person name="Dilokpimol A."/>
            <person name="Hilden K."/>
            <person name="Makela M.R."/>
            <person name="Grigoriev I."/>
            <person name="Riley R."/>
            <person name="Granchi Z."/>
        </authorList>
    </citation>
    <scope>NUCLEOTIDE SEQUENCE [LARGE SCALE GENOMIC DNA]</scope>
    <source>
        <strain evidence="2 3">CBS 132785</strain>
    </source>
</reference>
<dbReference type="InterPro" id="IPR036291">
    <property type="entry name" value="NAD(P)-bd_dom_sf"/>
</dbReference>
<dbReference type="PANTHER" id="PTHR45033:SF2">
    <property type="entry name" value="ZINC-TYPE ALCOHOL DEHYDROGENASE-LIKE PROTEIN C1773.06C"/>
    <property type="match status" value="1"/>
</dbReference>